<evidence type="ECO:0000256" key="3">
    <source>
        <dbReference type="ARBA" id="ARBA00022692"/>
    </source>
</evidence>
<keyword evidence="4 9" id="KW-1133">Transmembrane helix</keyword>
<dbReference type="PRINTS" id="PR00171">
    <property type="entry name" value="SUGRTRNSPORT"/>
</dbReference>
<keyword evidence="5 9" id="KW-0472">Membrane</keyword>
<evidence type="ECO:0000256" key="1">
    <source>
        <dbReference type="ARBA" id="ARBA00004651"/>
    </source>
</evidence>
<proteinExistence type="inferred from homology"/>
<feature type="transmembrane region" description="Helical" evidence="9">
    <location>
        <begin position="110"/>
        <end position="131"/>
    </location>
</feature>
<dbReference type="NCBIfam" id="TIGR00879">
    <property type="entry name" value="SP"/>
    <property type="match status" value="1"/>
</dbReference>
<comment type="similarity">
    <text evidence="7">Belongs to the major facilitator superfamily. Sugar transporter (TC 2.A.1.1) family. Trehalose transporter subfamily.</text>
</comment>
<dbReference type="Pfam" id="PF00083">
    <property type="entry name" value="Sugar_tr"/>
    <property type="match status" value="1"/>
</dbReference>
<dbReference type="FunCoup" id="A0A6P7GLE6">
    <property type="interactions" value="16"/>
</dbReference>
<dbReference type="InterPro" id="IPR005829">
    <property type="entry name" value="Sugar_transporter_CS"/>
</dbReference>
<evidence type="ECO:0000256" key="4">
    <source>
        <dbReference type="ARBA" id="ARBA00022989"/>
    </source>
</evidence>
<keyword evidence="3 9" id="KW-0812">Transmembrane</keyword>
<dbReference type="GO" id="GO:0051119">
    <property type="term" value="F:sugar transmembrane transporter activity"/>
    <property type="evidence" value="ECO:0007669"/>
    <property type="project" value="InterPro"/>
</dbReference>
<dbReference type="PROSITE" id="PS00217">
    <property type="entry name" value="SUGAR_TRANSPORT_2"/>
    <property type="match status" value="1"/>
</dbReference>
<dbReference type="GO" id="GO:0005886">
    <property type="term" value="C:plasma membrane"/>
    <property type="evidence" value="ECO:0007669"/>
    <property type="project" value="UniProtKB-SubCell"/>
</dbReference>
<feature type="transmembrane region" description="Helical" evidence="9">
    <location>
        <begin position="143"/>
        <end position="162"/>
    </location>
</feature>
<dbReference type="PANTHER" id="PTHR48021:SF47">
    <property type="entry name" value="GH17672P"/>
    <property type="match status" value="1"/>
</dbReference>
<evidence type="ECO:0000256" key="6">
    <source>
        <dbReference type="ARBA" id="ARBA00023180"/>
    </source>
</evidence>
<reference evidence="11" key="1">
    <citation type="submission" date="2025-08" db="UniProtKB">
        <authorList>
            <consortium name="RefSeq"/>
        </authorList>
    </citation>
    <scope>IDENTIFICATION</scope>
    <source>
        <tissue evidence="11">Whole insect</tissue>
    </source>
</reference>
<evidence type="ECO:0000256" key="5">
    <source>
        <dbReference type="ARBA" id="ARBA00023136"/>
    </source>
</evidence>
<organism evidence="11">
    <name type="scientific">Diabrotica virgifera virgifera</name>
    <name type="common">western corn rootworm</name>
    <dbReference type="NCBI Taxonomy" id="50390"/>
    <lineage>
        <taxon>Eukaryota</taxon>
        <taxon>Metazoa</taxon>
        <taxon>Ecdysozoa</taxon>
        <taxon>Arthropoda</taxon>
        <taxon>Hexapoda</taxon>
        <taxon>Insecta</taxon>
        <taxon>Pterygota</taxon>
        <taxon>Neoptera</taxon>
        <taxon>Endopterygota</taxon>
        <taxon>Coleoptera</taxon>
        <taxon>Polyphaga</taxon>
        <taxon>Cucujiformia</taxon>
        <taxon>Chrysomeloidea</taxon>
        <taxon>Chrysomelidae</taxon>
        <taxon>Galerucinae</taxon>
        <taxon>Diabroticina</taxon>
        <taxon>Diabroticites</taxon>
        <taxon>Diabrotica</taxon>
    </lineage>
</organism>
<feature type="transmembrane region" description="Helical" evidence="9">
    <location>
        <begin position="353"/>
        <end position="378"/>
    </location>
</feature>
<feature type="transmembrane region" description="Helical" evidence="9">
    <location>
        <begin position="288"/>
        <end position="312"/>
    </location>
</feature>
<feature type="transmembrane region" description="Helical" evidence="9">
    <location>
        <begin position="168"/>
        <end position="190"/>
    </location>
</feature>
<keyword evidence="2" id="KW-1003">Cell membrane</keyword>
<dbReference type="PANTHER" id="PTHR48021">
    <property type="match status" value="1"/>
</dbReference>
<dbReference type="PROSITE" id="PS00216">
    <property type="entry name" value="SUGAR_TRANSPORT_1"/>
    <property type="match status" value="1"/>
</dbReference>
<feature type="transmembrane region" description="Helical" evidence="9">
    <location>
        <begin position="390"/>
        <end position="410"/>
    </location>
</feature>
<accession>A0A6P7GLE6</accession>
<evidence type="ECO:0000256" key="7">
    <source>
        <dbReference type="ARBA" id="ARBA00024348"/>
    </source>
</evidence>
<dbReference type="InterPro" id="IPR050549">
    <property type="entry name" value="MFS_Trehalose_Transporter"/>
</dbReference>
<dbReference type="InterPro" id="IPR020846">
    <property type="entry name" value="MFS_dom"/>
</dbReference>
<dbReference type="InterPro" id="IPR044775">
    <property type="entry name" value="MFS_ERD6/Tret1-like"/>
</dbReference>
<keyword evidence="8" id="KW-0813">Transport</keyword>
<dbReference type="Gene3D" id="1.20.1250.20">
    <property type="entry name" value="MFS general substrate transporter like domains"/>
    <property type="match status" value="1"/>
</dbReference>
<dbReference type="SUPFAM" id="SSF103473">
    <property type="entry name" value="MFS general substrate transporter"/>
    <property type="match status" value="1"/>
</dbReference>
<dbReference type="InParanoid" id="A0A6P7GLE6"/>
<dbReference type="InterPro" id="IPR005828">
    <property type="entry name" value="MFS_sugar_transport-like"/>
</dbReference>
<sequence length="474" mass="51066">MVISIPSSFFLYAAASAANIASFICGIAFGWTSPEIPQLKNATTTPLDSIITASEEGWIGAFLPLAAAVGPIGAGILADSIGRKWTILIGNVPFLLAFILNVVANSVYFFYVSRFLCGLGVGIIITVLPMYIGEISDDGSRGVLGSLMQLFCVIGLLFSYTLGPFLSIKIFNAILIMPPTMFMILFSVFIPDSPYFLLQKKRMSDAVQVLMKFRGRELSFAQKEVEVINTQLEEDLKSKGTFKLIFQSLALRKALTISLTLIGAQQLSGITVVLFYAQSIFADSGVPIAPEVCTIIVGIVQVLASAVTPLLVDKCGKRLLLMVSGLGMAVAHSILAFFFYLKNVQDADVSSLGWLPILSIVVFIITYCLGFGPLPWAVMGEIFPGNVKSIASSATASFCWILGFFLTNYFGAVTKVMGQSASFGFFGMCCVMAAAYVFKSVPETTGKNVSEIQCILDGSIKKSLDLIYTKVKSV</sequence>
<evidence type="ECO:0000256" key="2">
    <source>
        <dbReference type="ARBA" id="ARBA00022475"/>
    </source>
</evidence>
<dbReference type="FunFam" id="1.20.1250.20:FF:000055">
    <property type="entry name" value="Facilitated trehalose transporter Tret1-2 homolog"/>
    <property type="match status" value="1"/>
</dbReference>
<dbReference type="RefSeq" id="XP_028150489.1">
    <property type="nucleotide sequence ID" value="XM_028294688.1"/>
</dbReference>
<comment type="subcellular location">
    <subcellularLocation>
        <location evidence="1">Cell membrane</location>
        <topology evidence="1">Multi-pass membrane protein</topology>
    </subcellularLocation>
</comment>
<protein>
    <submittedName>
        <fullName evidence="11">Facilitated trehalose transporter Tret1-2 homolog</fullName>
    </submittedName>
</protein>
<feature type="transmembrane region" description="Helical" evidence="9">
    <location>
        <begin position="85"/>
        <end position="104"/>
    </location>
</feature>
<dbReference type="PROSITE" id="PS50850">
    <property type="entry name" value="MFS"/>
    <property type="match status" value="1"/>
</dbReference>
<feature type="transmembrane region" description="Helical" evidence="9">
    <location>
        <begin position="319"/>
        <end position="341"/>
    </location>
</feature>
<evidence type="ECO:0000259" key="10">
    <source>
        <dbReference type="PROSITE" id="PS50850"/>
    </source>
</evidence>
<feature type="transmembrane region" description="Helical" evidence="9">
    <location>
        <begin position="9"/>
        <end position="31"/>
    </location>
</feature>
<evidence type="ECO:0000256" key="9">
    <source>
        <dbReference type="SAM" id="Phobius"/>
    </source>
</evidence>
<feature type="transmembrane region" description="Helical" evidence="9">
    <location>
        <begin position="416"/>
        <end position="438"/>
    </location>
</feature>
<gene>
    <name evidence="11" type="primary">LOC114343847</name>
</gene>
<name>A0A6P7GLE6_DIAVI</name>
<evidence type="ECO:0000256" key="8">
    <source>
        <dbReference type="RuleBase" id="RU003346"/>
    </source>
</evidence>
<dbReference type="InterPro" id="IPR036259">
    <property type="entry name" value="MFS_trans_sf"/>
</dbReference>
<dbReference type="AlphaFoldDB" id="A0A6P7GLE6"/>
<evidence type="ECO:0000313" key="11">
    <source>
        <dbReference type="RefSeq" id="XP_028150489.1"/>
    </source>
</evidence>
<feature type="transmembrane region" description="Helical" evidence="9">
    <location>
        <begin position="57"/>
        <end position="78"/>
    </location>
</feature>
<keyword evidence="6" id="KW-0325">Glycoprotein</keyword>
<dbReference type="InterPro" id="IPR003663">
    <property type="entry name" value="Sugar/inositol_transpt"/>
</dbReference>
<feature type="transmembrane region" description="Helical" evidence="9">
    <location>
        <begin position="254"/>
        <end position="276"/>
    </location>
</feature>
<dbReference type="CDD" id="cd17358">
    <property type="entry name" value="MFS_GLUT6_8_Class3_like"/>
    <property type="match status" value="1"/>
</dbReference>
<feature type="domain" description="Major facilitator superfamily (MFS) profile" evidence="10">
    <location>
        <begin position="14"/>
        <end position="445"/>
    </location>
</feature>